<proteinExistence type="inferred from homology"/>
<dbReference type="SMART" id="SM00702">
    <property type="entry name" value="P4Hc"/>
    <property type="match status" value="1"/>
</dbReference>
<evidence type="ECO:0000256" key="9">
    <source>
        <dbReference type="ARBA" id="ARBA00023242"/>
    </source>
</evidence>
<evidence type="ECO:0000256" key="11">
    <source>
        <dbReference type="ARBA" id="ARBA00051966"/>
    </source>
</evidence>
<evidence type="ECO:0000313" key="16">
    <source>
        <dbReference type="Proteomes" id="UP000799429"/>
    </source>
</evidence>
<dbReference type="InterPro" id="IPR019601">
    <property type="entry name" value="Oxoglutarate/Fe-dep_Oase_C"/>
</dbReference>
<dbReference type="FunFam" id="2.60.120.620:FF:000014">
    <property type="entry name" value="Prolyl 3,4-dihydroxylase TPA1"/>
    <property type="match status" value="1"/>
</dbReference>
<comment type="similarity">
    <text evidence="3">Belongs to the TPA1 family.</text>
</comment>
<dbReference type="GO" id="GO:0006449">
    <property type="term" value="P:regulation of translational termination"/>
    <property type="evidence" value="ECO:0007669"/>
    <property type="project" value="TreeGrafter"/>
</dbReference>
<dbReference type="Pfam" id="PF10637">
    <property type="entry name" value="Ofd1_CTDD"/>
    <property type="match status" value="1"/>
</dbReference>
<comment type="subcellular location">
    <subcellularLocation>
        <location evidence="2">Nucleus</location>
    </subcellularLocation>
</comment>
<dbReference type="Gene3D" id="3.60.130.20">
    <property type="entry name" value="Oxoglutarate/iron-dependent oxygenase, C-terminal degradation domain"/>
    <property type="match status" value="1"/>
</dbReference>
<dbReference type="PANTHER" id="PTHR12117">
    <property type="entry name" value="HISTONE ACETYLTRANSFERASE COMPLEX"/>
    <property type="match status" value="1"/>
</dbReference>
<dbReference type="OrthoDB" id="430522at2759"/>
<keyword evidence="6" id="KW-0223">Dioxygenase</keyword>
<feature type="domain" description="Fe2OG dioxygenase" evidence="14">
    <location>
        <begin position="140"/>
        <end position="265"/>
    </location>
</feature>
<organism evidence="15 16">
    <name type="scientific">Patellaria atrata CBS 101060</name>
    <dbReference type="NCBI Taxonomy" id="1346257"/>
    <lineage>
        <taxon>Eukaryota</taxon>
        <taxon>Fungi</taxon>
        <taxon>Dikarya</taxon>
        <taxon>Ascomycota</taxon>
        <taxon>Pezizomycotina</taxon>
        <taxon>Dothideomycetes</taxon>
        <taxon>Dothideomycetes incertae sedis</taxon>
        <taxon>Patellariales</taxon>
        <taxon>Patellariaceae</taxon>
        <taxon>Patellaria</taxon>
    </lineage>
</organism>
<dbReference type="InterPro" id="IPR051842">
    <property type="entry name" value="uS12_prolyl_hydroxylase"/>
</dbReference>
<evidence type="ECO:0000256" key="8">
    <source>
        <dbReference type="ARBA" id="ARBA00023004"/>
    </source>
</evidence>
<dbReference type="EMBL" id="MU006103">
    <property type="protein sequence ID" value="KAF2836474.1"/>
    <property type="molecule type" value="Genomic_DNA"/>
</dbReference>
<evidence type="ECO:0000313" key="15">
    <source>
        <dbReference type="EMBL" id="KAF2836474.1"/>
    </source>
</evidence>
<dbReference type="AlphaFoldDB" id="A0A9P4VQF1"/>
<comment type="catalytic activity">
    <reaction evidence="11">
        <text>[ribosomal protein uS12]-(3S)-3-hydroxy-L-proline + 2-oxoglutarate + O2 = [ribosomal protein uS12]-(3S)-3,4-dihydroxy-L-proline + succinate + CO2</text>
        <dbReference type="Rhea" id="RHEA:54160"/>
        <dbReference type="Rhea" id="RHEA-COMP:13817"/>
        <dbReference type="Rhea" id="RHEA-COMP:13818"/>
        <dbReference type="ChEBI" id="CHEBI:15379"/>
        <dbReference type="ChEBI" id="CHEBI:16526"/>
        <dbReference type="ChEBI" id="CHEBI:16810"/>
        <dbReference type="ChEBI" id="CHEBI:30031"/>
        <dbReference type="ChEBI" id="CHEBI:85428"/>
        <dbReference type="ChEBI" id="CHEBI:138052"/>
    </reaction>
</comment>
<keyword evidence="7" id="KW-0560">Oxidoreductase</keyword>
<evidence type="ECO:0000256" key="13">
    <source>
        <dbReference type="SAM" id="MobiDB-lite"/>
    </source>
</evidence>
<dbReference type="GO" id="GO:0009896">
    <property type="term" value="P:positive regulation of catabolic process"/>
    <property type="evidence" value="ECO:0007669"/>
    <property type="project" value="UniProtKB-ARBA"/>
</dbReference>
<comment type="caution">
    <text evidence="15">The sequence shown here is derived from an EMBL/GenBank/DDBJ whole genome shotgun (WGS) entry which is preliminary data.</text>
</comment>
<dbReference type="GO" id="GO:0031543">
    <property type="term" value="F:peptidyl-proline dioxygenase activity"/>
    <property type="evidence" value="ECO:0007669"/>
    <property type="project" value="TreeGrafter"/>
</dbReference>
<evidence type="ECO:0000256" key="12">
    <source>
        <dbReference type="ARBA" id="ARBA00081607"/>
    </source>
</evidence>
<dbReference type="InterPro" id="IPR005123">
    <property type="entry name" value="Oxoglu/Fe-dep_dioxygenase_dom"/>
</dbReference>
<feature type="compositionally biased region" description="Acidic residues" evidence="13">
    <location>
        <begin position="495"/>
        <end position="518"/>
    </location>
</feature>
<dbReference type="Gene3D" id="2.60.120.620">
    <property type="entry name" value="q2cbj1_9rhob like domain"/>
    <property type="match status" value="1"/>
</dbReference>
<dbReference type="PROSITE" id="PS51471">
    <property type="entry name" value="FE2OG_OXY"/>
    <property type="match status" value="1"/>
</dbReference>
<sequence>MKRKASEGAITNGKSKKRAISDEEAQSKFRKGLFDTKVLEQYTDSYKISEPYKHAVISNLIDDTLLRFVRDEIRNHLSFTPKETDIYRIHQSGDLANLDGLDDSSLAKLPSLLTLRDALYSTAFRKYVSHIADAGPLSGRKTDMAINVYTPGCHLLCHDDVIGSRRVSYILYLTDPDKPWRKEWGGALRLYPTETFRDEEGVEMKIPTPDFTVSIPPAWNQLSFFAVQPGESFHDVEEVYVRGEGESEEEDEGRVRMAISGWYHIPQEGEEGYEPGLEAKLAEKSSLQQLQSKTDKYDLPQPQWREIAPSTAEEQDNDDDDGEEQLTESDLEFLLRFIAPTYLTPTTVEELNDLFTEDSSLRLSSLLAPNFSTRLREFLETAERDPNIHAIGPLAPNSGIARPPHKHRFLYRHPAAPEMGATPQTPYDELVDEFFPSAQFAKWLGLVTGCTIIRTNIVARRFRRGMDYTLATAYEEEEPLLEVCLNITPSGGWGEGEDGGNGEADSDGDGYEDDDNDDAIPASEDAKAKTKDKPKDDTNPPSLGGYEVYMAADDSPSHTRQTADPAIYQSNDDGDDGVLFTSPPSWGTLNVVLRDTGVLRFVKFVSAAARGDRWDVGGEFGAPGGAHDGADEVGVAASFLVVVDDEVHAGEDGGGQSRAVVAEDLDGDDVGAVGDAEGVAGGGAGAVGAVAVAVVVVAGVEGEAFAGAAGEGVVRDVDA</sequence>
<dbReference type="PANTHER" id="PTHR12117:SF0">
    <property type="entry name" value="PROLYL 3-HYDROXYLASE OGFOD1"/>
    <property type="match status" value="1"/>
</dbReference>
<dbReference type="GO" id="GO:0005634">
    <property type="term" value="C:nucleus"/>
    <property type="evidence" value="ECO:0007669"/>
    <property type="project" value="UniProtKB-SubCell"/>
</dbReference>
<name>A0A9P4VQF1_9PEZI</name>
<dbReference type="InterPro" id="IPR039558">
    <property type="entry name" value="TPA1/OFD1_N"/>
</dbReference>
<keyword evidence="4" id="KW-0479">Metal-binding</keyword>
<evidence type="ECO:0000259" key="14">
    <source>
        <dbReference type="PROSITE" id="PS51471"/>
    </source>
</evidence>
<dbReference type="InterPro" id="IPR043044">
    <property type="entry name" value="TPA1/Ofd1_C"/>
</dbReference>
<evidence type="ECO:0000256" key="3">
    <source>
        <dbReference type="ARBA" id="ARBA00007443"/>
    </source>
</evidence>
<keyword evidence="8" id="KW-0408">Iron</keyword>
<keyword evidence="5" id="KW-0847">Vitamin C</keyword>
<feature type="compositionally biased region" description="Basic and acidic residues" evidence="13">
    <location>
        <begin position="524"/>
        <end position="538"/>
    </location>
</feature>
<evidence type="ECO:0000256" key="4">
    <source>
        <dbReference type="ARBA" id="ARBA00022723"/>
    </source>
</evidence>
<evidence type="ECO:0000256" key="5">
    <source>
        <dbReference type="ARBA" id="ARBA00022896"/>
    </source>
</evidence>
<dbReference type="GO" id="GO:0010604">
    <property type="term" value="P:positive regulation of macromolecule metabolic process"/>
    <property type="evidence" value="ECO:0007669"/>
    <property type="project" value="UniProtKB-ARBA"/>
</dbReference>
<evidence type="ECO:0000256" key="2">
    <source>
        <dbReference type="ARBA" id="ARBA00004123"/>
    </source>
</evidence>
<evidence type="ECO:0000256" key="10">
    <source>
        <dbReference type="ARBA" id="ARBA00047444"/>
    </source>
</evidence>
<comment type="cofactor">
    <cofactor evidence="1">
        <name>L-ascorbate</name>
        <dbReference type="ChEBI" id="CHEBI:38290"/>
    </cofactor>
</comment>
<reference evidence="15" key="1">
    <citation type="journal article" date="2020" name="Stud. Mycol.">
        <title>101 Dothideomycetes genomes: a test case for predicting lifestyles and emergence of pathogens.</title>
        <authorList>
            <person name="Haridas S."/>
            <person name="Albert R."/>
            <person name="Binder M."/>
            <person name="Bloem J."/>
            <person name="Labutti K."/>
            <person name="Salamov A."/>
            <person name="Andreopoulos B."/>
            <person name="Baker S."/>
            <person name="Barry K."/>
            <person name="Bills G."/>
            <person name="Bluhm B."/>
            <person name="Cannon C."/>
            <person name="Castanera R."/>
            <person name="Culley D."/>
            <person name="Daum C."/>
            <person name="Ezra D."/>
            <person name="Gonzalez J."/>
            <person name="Henrissat B."/>
            <person name="Kuo A."/>
            <person name="Liang C."/>
            <person name="Lipzen A."/>
            <person name="Lutzoni F."/>
            <person name="Magnuson J."/>
            <person name="Mondo S."/>
            <person name="Nolan M."/>
            <person name="Ohm R."/>
            <person name="Pangilinan J."/>
            <person name="Park H.-J."/>
            <person name="Ramirez L."/>
            <person name="Alfaro M."/>
            <person name="Sun H."/>
            <person name="Tritt A."/>
            <person name="Yoshinaga Y."/>
            <person name="Zwiers L.-H."/>
            <person name="Turgeon B."/>
            <person name="Goodwin S."/>
            <person name="Spatafora J."/>
            <person name="Crous P."/>
            <person name="Grigoriev I."/>
        </authorList>
    </citation>
    <scope>NUCLEOTIDE SEQUENCE</scope>
    <source>
        <strain evidence="15">CBS 101060</strain>
    </source>
</reference>
<dbReference type="InterPro" id="IPR006620">
    <property type="entry name" value="Pro_4_hyd_alph"/>
</dbReference>
<dbReference type="Pfam" id="PF13661">
    <property type="entry name" value="2OG-FeII_Oxy_4"/>
    <property type="match status" value="1"/>
</dbReference>
<dbReference type="Proteomes" id="UP000799429">
    <property type="component" value="Unassembled WGS sequence"/>
</dbReference>
<gene>
    <name evidence="15" type="ORF">M501DRAFT_1007199</name>
</gene>
<evidence type="ECO:0000256" key="6">
    <source>
        <dbReference type="ARBA" id="ARBA00022964"/>
    </source>
</evidence>
<comment type="catalytic activity">
    <reaction evidence="10">
        <text>[ribosomal protein uS12]-L-proline + 2-oxoglutarate + O2 = [ribosomal protein uS12]-(3S)-3-hydroxy-L-proline + succinate + CO2</text>
        <dbReference type="Rhea" id="RHEA:54156"/>
        <dbReference type="Rhea" id="RHEA-COMP:13816"/>
        <dbReference type="Rhea" id="RHEA-COMP:13818"/>
        <dbReference type="ChEBI" id="CHEBI:15379"/>
        <dbReference type="ChEBI" id="CHEBI:16526"/>
        <dbReference type="ChEBI" id="CHEBI:16810"/>
        <dbReference type="ChEBI" id="CHEBI:30031"/>
        <dbReference type="ChEBI" id="CHEBI:50342"/>
        <dbReference type="ChEBI" id="CHEBI:85428"/>
    </reaction>
</comment>
<dbReference type="GO" id="GO:0031418">
    <property type="term" value="F:L-ascorbic acid binding"/>
    <property type="evidence" value="ECO:0007669"/>
    <property type="project" value="UniProtKB-KW"/>
</dbReference>
<protein>
    <recommendedName>
        <fullName evidence="12">uS12 prolyl 3,4-dihydroxylase</fullName>
    </recommendedName>
</protein>
<evidence type="ECO:0000256" key="7">
    <source>
        <dbReference type="ARBA" id="ARBA00023002"/>
    </source>
</evidence>
<dbReference type="GO" id="GO:0005506">
    <property type="term" value="F:iron ion binding"/>
    <property type="evidence" value="ECO:0007669"/>
    <property type="project" value="InterPro"/>
</dbReference>
<feature type="region of interest" description="Disordered" evidence="13">
    <location>
        <begin position="489"/>
        <end position="549"/>
    </location>
</feature>
<feature type="region of interest" description="Disordered" evidence="13">
    <location>
        <begin position="1"/>
        <end position="23"/>
    </location>
</feature>
<keyword evidence="9" id="KW-0539">Nucleus</keyword>
<accession>A0A9P4VQF1</accession>
<keyword evidence="16" id="KW-1185">Reference proteome</keyword>
<evidence type="ECO:0000256" key="1">
    <source>
        <dbReference type="ARBA" id="ARBA00001961"/>
    </source>
</evidence>
<dbReference type="GO" id="GO:0005737">
    <property type="term" value="C:cytoplasm"/>
    <property type="evidence" value="ECO:0007669"/>
    <property type="project" value="TreeGrafter"/>
</dbReference>